<keyword evidence="3 5" id="KW-1133">Transmembrane helix</keyword>
<dbReference type="RefSeq" id="WP_342126503.1">
    <property type="nucleotide sequence ID" value="NZ_JBCAUS010000002.1"/>
</dbReference>
<feature type="transmembrane region" description="Helical" evidence="5">
    <location>
        <begin position="105"/>
        <end position="120"/>
    </location>
</feature>
<feature type="transmembrane region" description="Helical" evidence="5">
    <location>
        <begin position="303"/>
        <end position="326"/>
    </location>
</feature>
<sequence>MLSNVAILLIGLILLVKGSDFFVSSASSIAKRFGISEFIIGLTLVAIGTSIPELASSIAASLSGSSGIVIGNVVGSNIANIALIVGCAAIISVVKTESDMLKRDGYIMVFASTLFLLFAFDLELSRAEAVILILFYVAYVFFLFEDKSKYEDKSYFREFLHYFVKFKYVGSMNQRIKAGINDYNSGKVKATESGDRKSKEKKKELTGIYKDILILVVSGVAVIFGAKYFVAEAIFFAELLQLPDTLIGVTLVAVGTSLPELMVTISAARKGYGNIAIGNVIGSNITNIFLVLGFSALVFPLEIAAMSIMFTIPFMIMISVVLLWFINTHWEIRRIEGIALIVLYVIFLILLFTSGMAL</sequence>
<evidence type="ECO:0000256" key="1">
    <source>
        <dbReference type="ARBA" id="ARBA00004141"/>
    </source>
</evidence>
<name>A0ABU9KR21_9EURY</name>
<dbReference type="NCBIfam" id="TIGR00367">
    <property type="entry name" value="calcium/sodium antiporter"/>
    <property type="match status" value="1"/>
</dbReference>
<evidence type="ECO:0000256" key="4">
    <source>
        <dbReference type="ARBA" id="ARBA00023136"/>
    </source>
</evidence>
<gene>
    <name evidence="7" type="ORF">WOA13_02965</name>
</gene>
<feature type="domain" description="Sodium/calcium exchanger membrane region" evidence="6">
    <location>
        <begin position="5"/>
        <end position="144"/>
    </location>
</feature>
<protein>
    <submittedName>
        <fullName evidence="7">Calcium/sodium antiporter</fullName>
    </submittedName>
</protein>
<comment type="subcellular location">
    <subcellularLocation>
        <location evidence="1">Membrane</location>
        <topology evidence="1">Multi-pass membrane protein</topology>
    </subcellularLocation>
</comment>
<dbReference type="Proteomes" id="UP001396646">
    <property type="component" value="Unassembled WGS sequence"/>
</dbReference>
<feature type="transmembrane region" description="Helical" evidence="5">
    <location>
        <begin position="6"/>
        <end position="26"/>
    </location>
</feature>
<evidence type="ECO:0000256" key="3">
    <source>
        <dbReference type="ARBA" id="ARBA00022989"/>
    </source>
</evidence>
<dbReference type="Pfam" id="PF01699">
    <property type="entry name" value="Na_Ca_ex"/>
    <property type="match status" value="2"/>
</dbReference>
<feature type="transmembrane region" description="Helical" evidence="5">
    <location>
        <begin position="126"/>
        <end position="144"/>
    </location>
</feature>
<feature type="transmembrane region" description="Helical" evidence="5">
    <location>
        <begin position="38"/>
        <end position="62"/>
    </location>
</feature>
<evidence type="ECO:0000313" key="7">
    <source>
        <dbReference type="EMBL" id="MEL4304803.1"/>
    </source>
</evidence>
<keyword evidence="8" id="KW-1185">Reference proteome</keyword>
<feature type="domain" description="Sodium/calcium exchanger membrane region" evidence="6">
    <location>
        <begin position="212"/>
        <end position="352"/>
    </location>
</feature>
<feature type="transmembrane region" description="Helical" evidence="5">
    <location>
        <begin position="68"/>
        <end position="93"/>
    </location>
</feature>
<dbReference type="Gene3D" id="1.20.1420.30">
    <property type="entry name" value="NCX, central ion-binding region"/>
    <property type="match status" value="2"/>
</dbReference>
<evidence type="ECO:0000259" key="6">
    <source>
        <dbReference type="Pfam" id="PF01699"/>
    </source>
</evidence>
<accession>A0ABU9KR21</accession>
<evidence type="ECO:0000313" key="8">
    <source>
        <dbReference type="Proteomes" id="UP001396646"/>
    </source>
</evidence>
<reference evidence="7 8" key="1">
    <citation type="submission" date="2024-04" db="EMBL/GenBank/DDBJ databases">
        <title>Methanococcoides sp. LMO-2.</title>
        <authorList>
            <person name="Liang L."/>
        </authorList>
    </citation>
    <scope>NUCLEOTIDE SEQUENCE [LARGE SCALE GENOMIC DNA]</scope>
    <source>
        <strain evidence="7 8">LMO-2</strain>
    </source>
</reference>
<keyword evidence="2 5" id="KW-0812">Transmembrane</keyword>
<evidence type="ECO:0000256" key="5">
    <source>
        <dbReference type="SAM" id="Phobius"/>
    </source>
</evidence>
<feature type="transmembrane region" description="Helical" evidence="5">
    <location>
        <begin position="275"/>
        <end position="297"/>
    </location>
</feature>
<dbReference type="InterPro" id="IPR044880">
    <property type="entry name" value="NCX_ion-bd_dom_sf"/>
</dbReference>
<proteinExistence type="predicted"/>
<dbReference type="PANTHER" id="PTHR10846">
    <property type="entry name" value="SODIUM/POTASSIUM/CALCIUM EXCHANGER"/>
    <property type="match status" value="1"/>
</dbReference>
<dbReference type="InterPro" id="IPR004837">
    <property type="entry name" value="NaCa_Exmemb"/>
</dbReference>
<dbReference type="InterPro" id="IPR004481">
    <property type="entry name" value="K/Na/Ca-exchanger"/>
</dbReference>
<feature type="transmembrane region" description="Helical" evidence="5">
    <location>
        <begin position="246"/>
        <end position="268"/>
    </location>
</feature>
<dbReference type="PANTHER" id="PTHR10846:SF8">
    <property type="entry name" value="INNER MEMBRANE PROTEIN YRBG"/>
    <property type="match status" value="1"/>
</dbReference>
<evidence type="ECO:0000256" key="2">
    <source>
        <dbReference type="ARBA" id="ARBA00022692"/>
    </source>
</evidence>
<organism evidence="7 8">
    <name type="scientific">Methanococcoides cohabitans</name>
    <dbReference type="NCBI Taxonomy" id="3136559"/>
    <lineage>
        <taxon>Archaea</taxon>
        <taxon>Methanobacteriati</taxon>
        <taxon>Methanobacteriota</taxon>
        <taxon>Stenosarchaea group</taxon>
        <taxon>Methanomicrobia</taxon>
        <taxon>Methanosarcinales</taxon>
        <taxon>Methanosarcinaceae</taxon>
        <taxon>Methanococcoides</taxon>
    </lineage>
</organism>
<dbReference type="EMBL" id="JBCAUS010000002">
    <property type="protein sequence ID" value="MEL4304803.1"/>
    <property type="molecule type" value="Genomic_DNA"/>
</dbReference>
<feature type="transmembrane region" description="Helical" evidence="5">
    <location>
        <begin position="338"/>
        <end position="357"/>
    </location>
</feature>
<keyword evidence="4 5" id="KW-0472">Membrane</keyword>
<comment type="caution">
    <text evidence="7">The sequence shown here is derived from an EMBL/GenBank/DDBJ whole genome shotgun (WGS) entry which is preliminary data.</text>
</comment>
<feature type="transmembrane region" description="Helical" evidence="5">
    <location>
        <begin position="207"/>
        <end position="226"/>
    </location>
</feature>